<gene>
    <name evidence="3" type="ORF">MA16_Dca019195</name>
</gene>
<reference evidence="3 4" key="1">
    <citation type="journal article" date="2016" name="Sci. Rep.">
        <title>The Dendrobium catenatum Lindl. genome sequence provides insights into polysaccharide synthase, floral development and adaptive evolution.</title>
        <authorList>
            <person name="Zhang G.Q."/>
            <person name="Xu Q."/>
            <person name="Bian C."/>
            <person name="Tsai W.C."/>
            <person name="Yeh C.M."/>
            <person name="Liu K.W."/>
            <person name="Yoshida K."/>
            <person name="Zhang L.S."/>
            <person name="Chang S.B."/>
            <person name="Chen F."/>
            <person name="Shi Y."/>
            <person name="Su Y.Y."/>
            <person name="Zhang Y.Q."/>
            <person name="Chen L.J."/>
            <person name="Yin Y."/>
            <person name="Lin M."/>
            <person name="Huang H."/>
            <person name="Deng H."/>
            <person name="Wang Z.W."/>
            <person name="Zhu S.L."/>
            <person name="Zhao X."/>
            <person name="Deng C."/>
            <person name="Niu S.C."/>
            <person name="Huang J."/>
            <person name="Wang M."/>
            <person name="Liu G.H."/>
            <person name="Yang H.J."/>
            <person name="Xiao X.J."/>
            <person name="Hsiao Y.Y."/>
            <person name="Wu W.L."/>
            <person name="Chen Y.Y."/>
            <person name="Mitsuda N."/>
            <person name="Ohme-Takagi M."/>
            <person name="Luo Y.B."/>
            <person name="Van de Peer Y."/>
            <person name="Liu Z.J."/>
        </authorList>
    </citation>
    <scope>NUCLEOTIDE SEQUENCE [LARGE SCALE GENOMIC DNA]</scope>
    <source>
        <tissue evidence="3">The whole plant</tissue>
    </source>
</reference>
<accession>A0A2I0VS82</accession>
<organism evidence="3 4">
    <name type="scientific">Dendrobium catenatum</name>
    <dbReference type="NCBI Taxonomy" id="906689"/>
    <lineage>
        <taxon>Eukaryota</taxon>
        <taxon>Viridiplantae</taxon>
        <taxon>Streptophyta</taxon>
        <taxon>Embryophyta</taxon>
        <taxon>Tracheophyta</taxon>
        <taxon>Spermatophyta</taxon>
        <taxon>Magnoliopsida</taxon>
        <taxon>Liliopsida</taxon>
        <taxon>Asparagales</taxon>
        <taxon>Orchidaceae</taxon>
        <taxon>Epidendroideae</taxon>
        <taxon>Malaxideae</taxon>
        <taxon>Dendrobiinae</taxon>
        <taxon>Dendrobium</taxon>
    </lineage>
</organism>
<keyword evidence="1" id="KW-1133">Transmembrane helix</keyword>
<protein>
    <recommendedName>
        <fullName evidence="2">DUF4218 domain-containing protein</fullName>
    </recommendedName>
</protein>
<reference evidence="3 4" key="2">
    <citation type="journal article" date="2017" name="Nature">
        <title>The Apostasia genome and the evolution of orchids.</title>
        <authorList>
            <person name="Zhang G.Q."/>
            <person name="Liu K.W."/>
            <person name="Li Z."/>
            <person name="Lohaus R."/>
            <person name="Hsiao Y.Y."/>
            <person name="Niu S.C."/>
            <person name="Wang J.Y."/>
            <person name="Lin Y.C."/>
            <person name="Xu Q."/>
            <person name="Chen L.J."/>
            <person name="Yoshida K."/>
            <person name="Fujiwara S."/>
            <person name="Wang Z.W."/>
            <person name="Zhang Y.Q."/>
            <person name="Mitsuda N."/>
            <person name="Wang M."/>
            <person name="Liu G.H."/>
            <person name="Pecoraro L."/>
            <person name="Huang H.X."/>
            <person name="Xiao X.J."/>
            <person name="Lin M."/>
            <person name="Wu X.Y."/>
            <person name="Wu W.L."/>
            <person name="Chen Y.Y."/>
            <person name="Chang S.B."/>
            <person name="Sakamoto S."/>
            <person name="Ohme-Takagi M."/>
            <person name="Yagi M."/>
            <person name="Zeng S.J."/>
            <person name="Shen C.Y."/>
            <person name="Yeh C.M."/>
            <person name="Luo Y.B."/>
            <person name="Tsai W.C."/>
            <person name="Van de Peer Y."/>
            <person name="Liu Z.J."/>
        </authorList>
    </citation>
    <scope>NUCLEOTIDE SEQUENCE [LARGE SCALE GENOMIC DNA]</scope>
    <source>
        <tissue evidence="3">The whole plant</tissue>
    </source>
</reference>
<sequence length="94" mass="10851">MQCLLPSTFNYLQDQILKPLIELSVFFKKFSSSKLNIENLILIEHQIPLIICQLEKIFPPRFFDSLEHLPMLLPYNTIVGGVFSISGCILLRDI</sequence>
<feature type="transmembrane region" description="Helical" evidence="1">
    <location>
        <begin position="72"/>
        <end position="91"/>
    </location>
</feature>
<feature type="domain" description="DUF4218" evidence="2">
    <location>
        <begin position="31"/>
        <end position="81"/>
    </location>
</feature>
<evidence type="ECO:0000256" key="1">
    <source>
        <dbReference type="SAM" id="Phobius"/>
    </source>
</evidence>
<dbReference type="PANTHER" id="PTHR48258">
    <property type="entry name" value="DUF4218 DOMAIN-CONTAINING PROTEIN-RELATED"/>
    <property type="match status" value="1"/>
</dbReference>
<keyword evidence="1" id="KW-0472">Membrane</keyword>
<dbReference type="Proteomes" id="UP000233837">
    <property type="component" value="Unassembled WGS sequence"/>
</dbReference>
<dbReference type="EMBL" id="KZ503288">
    <property type="protein sequence ID" value="PKU66266.1"/>
    <property type="molecule type" value="Genomic_DNA"/>
</dbReference>
<keyword evidence="4" id="KW-1185">Reference proteome</keyword>
<evidence type="ECO:0000259" key="2">
    <source>
        <dbReference type="Pfam" id="PF13960"/>
    </source>
</evidence>
<dbReference type="InterPro" id="IPR025452">
    <property type="entry name" value="DUF4218"/>
</dbReference>
<dbReference type="PANTHER" id="PTHR48258:SF4">
    <property type="entry name" value="DUF4216 DOMAIN-CONTAINING PROTEIN"/>
    <property type="match status" value="1"/>
</dbReference>
<proteinExistence type="predicted"/>
<dbReference type="AlphaFoldDB" id="A0A2I0VS82"/>
<keyword evidence="1" id="KW-0812">Transmembrane</keyword>
<dbReference type="Pfam" id="PF13960">
    <property type="entry name" value="DUF4218"/>
    <property type="match status" value="1"/>
</dbReference>
<evidence type="ECO:0000313" key="3">
    <source>
        <dbReference type="EMBL" id="PKU66266.1"/>
    </source>
</evidence>
<evidence type="ECO:0000313" key="4">
    <source>
        <dbReference type="Proteomes" id="UP000233837"/>
    </source>
</evidence>
<name>A0A2I0VS82_9ASPA</name>